<dbReference type="Pfam" id="PF13505">
    <property type="entry name" value="OMP_b-brl"/>
    <property type="match status" value="1"/>
</dbReference>
<dbReference type="InterPro" id="IPR027385">
    <property type="entry name" value="Beta-barrel_OMP"/>
</dbReference>
<evidence type="ECO:0000256" key="1">
    <source>
        <dbReference type="ARBA" id="ARBA00022729"/>
    </source>
</evidence>
<name>A0A7S7SIW8_PALFE</name>
<feature type="chain" id="PRO_5032957499" evidence="2">
    <location>
        <begin position="17"/>
        <end position="204"/>
    </location>
</feature>
<keyword evidence="1 2" id="KW-0732">Signal</keyword>
<dbReference type="AlphaFoldDB" id="A0A7S7SIW8"/>
<dbReference type="RefSeq" id="WP_194448213.1">
    <property type="nucleotide sequence ID" value="NZ_CP063849.1"/>
</dbReference>
<proteinExistence type="predicted"/>
<feature type="signal peptide" evidence="2">
    <location>
        <begin position="1"/>
        <end position="16"/>
    </location>
</feature>
<dbReference type="InterPro" id="IPR011250">
    <property type="entry name" value="OMP/PagP_B-barrel"/>
</dbReference>
<evidence type="ECO:0000313" key="4">
    <source>
        <dbReference type="EMBL" id="QOY86544.1"/>
    </source>
</evidence>
<dbReference type="Gene3D" id="2.40.160.20">
    <property type="match status" value="1"/>
</dbReference>
<evidence type="ECO:0000256" key="2">
    <source>
        <dbReference type="SAM" id="SignalP"/>
    </source>
</evidence>
<reference evidence="4" key="1">
    <citation type="submission" date="2020-10" db="EMBL/GenBank/DDBJ databases">
        <title>Complete genome sequence of Paludibaculum fermentans P105T, a facultatively anaerobic acidobacterium capable of dissimilatory Fe(III) reduction.</title>
        <authorList>
            <person name="Dedysh S.N."/>
            <person name="Beletsky A.V."/>
            <person name="Kulichevskaya I.S."/>
            <person name="Mardanov A.V."/>
            <person name="Ravin N.V."/>
        </authorList>
    </citation>
    <scope>NUCLEOTIDE SEQUENCE [LARGE SCALE GENOMIC DNA]</scope>
    <source>
        <strain evidence="4">P105</strain>
    </source>
</reference>
<evidence type="ECO:0000259" key="3">
    <source>
        <dbReference type="Pfam" id="PF13505"/>
    </source>
</evidence>
<feature type="domain" description="Outer membrane protein beta-barrel" evidence="3">
    <location>
        <begin position="5"/>
        <end position="203"/>
    </location>
</feature>
<protein>
    <submittedName>
        <fullName evidence="4">Outer membrane beta-barrel protein</fullName>
    </submittedName>
</protein>
<accession>A0A7S7SIW8</accession>
<dbReference type="EMBL" id="CP063849">
    <property type="protein sequence ID" value="QOY86544.1"/>
    <property type="molecule type" value="Genomic_DNA"/>
</dbReference>
<keyword evidence="5" id="KW-1185">Reference proteome</keyword>
<dbReference type="SUPFAM" id="SSF56925">
    <property type="entry name" value="OMPA-like"/>
    <property type="match status" value="1"/>
</dbReference>
<dbReference type="KEGG" id="pfer:IRI77_27645"/>
<sequence length="204" mass="22827">MRFLFLFLLLPAAAWCQVATFGVKGGVLFGQPADDFGHLKIHSEHWTVGPTVEFHLPARFSLELGALYTGYNTKYDTNFSFLSPVPLLNFRLEGHGDTRAWDFPAAIKYRFHSQGFTPFVLGGVNYRRESSDVRVTCTADDGSSCGASITYLANYSTSQDRIGPTFGGGLEWRFGRLRAAPEFRYTHLNRTGANQYNLLFGLSF</sequence>
<organism evidence="4 5">
    <name type="scientific">Paludibaculum fermentans</name>
    <dbReference type="NCBI Taxonomy" id="1473598"/>
    <lineage>
        <taxon>Bacteria</taxon>
        <taxon>Pseudomonadati</taxon>
        <taxon>Acidobacteriota</taxon>
        <taxon>Terriglobia</taxon>
        <taxon>Bryobacterales</taxon>
        <taxon>Bryobacteraceae</taxon>
        <taxon>Paludibaculum</taxon>
    </lineage>
</organism>
<dbReference type="Proteomes" id="UP000593892">
    <property type="component" value="Chromosome"/>
</dbReference>
<evidence type="ECO:0000313" key="5">
    <source>
        <dbReference type="Proteomes" id="UP000593892"/>
    </source>
</evidence>
<gene>
    <name evidence="4" type="ORF">IRI77_27645</name>
</gene>